<dbReference type="Pfam" id="PF11726">
    <property type="entry name" value="YagK_YfjJ_C"/>
    <property type="match status" value="1"/>
</dbReference>
<protein>
    <submittedName>
        <fullName evidence="2">Inovirus Gp2 family protein</fullName>
    </submittedName>
</protein>
<evidence type="ECO:0000313" key="3">
    <source>
        <dbReference type="Proteomes" id="UP000217979"/>
    </source>
</evidence>
<gene>
    <name evidence="2" type="ORF">CO704_04290</name>
</gene>
<organism evidence="2 3">
    <name type="scientific">Cedecea neteri</name>
    <dbReference type="NCBI Taxonomy" id="158822"/>
    <lineage>
        <taxon>Bacteria</taxon>
        <taxon>Pseudomonadati</taxon>
        <taxon>Pseudomonadota</taxon>
        <taxon>Gammaproteobacteria</taxon>
        <taxon>Enterobacterales</taxon>
        <taxon>Enterobacteriaceae</taxon>
        <taxon>Cedecea</taxon>
    </lineage>
</organism>
<proteinExistence type="predicted"/>
<dbReference type="AlphaFoldDB" id="A0A291DU86"/>
<dbReference type="EMBL" id="CP023525">
    <property type="protein sequence ID" value="ATF91357.1"/>
    <property type="molecule type" value="Genomic_DNA"/>
</dbReference>
<name>A0A291DU86_9ENTR</name>
<dbReference type="RefSeq" id="WP_061277753.1">
    <property type="nucleotide sequence ID" value="NZ_CP023525.1"/>
</dbReference>
<dbReference type="Proteomes" id="UP000217979">
    <property type="component" value="Chromosome"/>
</dbReference>
<accession>A0A291DU86</accession>
<sequence length="232" mass="27191">MKSSYELTENEFELLLKKAEKKYHSPMERYILRKSLTVVYNSFEHHNRIFACRADLRFAEDRVSDDPDSLVCYQRVDPQAITRCIESLKSQLREDHRRSGRHGKPTLPAYVWARERDTSEHPHYHLMLLFNRNVYGYLGNYTNRNADNMATRIQKAWCSAVGLNYPYQATLAHFPKNQSFKLNRGDALTRSAVYEDFLLRLAYLAKENTKDVHDGYRNFGTSLLKQAVVTTE</sequence>
<feature type="domain" description="YagK/YfjJ C-terminal" evidence="1">
    <location>
        <begin position="43"/>
        <end position="222"/>
    </location>
</feature>
<evidence type="ECO:0000259" key="1">
    <source>
        <dbReference type="Pfam" id="PF11726"/>
    </source>
</evidence>
<reference evidence="2 3" key="1">
    <citation type="submission" date="2017-09" db="EMBL/GenBank/DDBJ databases">
        <title>FDA dAtabase for Regulatory Grade micrObial Sequences (FDA-ARGOS): Supporting development and validation of Infectious Disease Dx tests.</title>
        <authorList>
            <person name="Minogue T."/>
            <person name="Wolcott M."/>
            <person name="Wasieloski L."/>
            <person name="Aguilar W."/>
            <person name="Moore D."/>
            <person name="Tallon L."/>
            <person name="Sadzewicz L."/>
            <person name="Ott S."/>
            <person name="Zhao X."/>
            <person name="Nagaraj S."/>
            <person name="Vavikolanu K."/>
            <person name="Aluvathingal J."/>
            <person name="Nadendla S."/>
            <person name="Sichtig H."/>
        </authorList>
    </citation>
    <scope>NUCLEOTIDE SEQUENCE [LARGE SCALE GENOMIC DNA]</scope>
    <source>
        <strain evidence="2 3">FDAARGOS_392</strain>
    </source>
</reference>
<dbReference type="InterPro" id="IPR057271">
    <property type="entry name" value="YagK_YfjJ_C"/>
</dbReference>
<evidence type="ECO:0000313" key="2">
    <source>
        <dbReference type="EMBL" id="ATF91357.1"/>
    </source>
</evidence>